<accession>A0A7C3PCJ4</accession>
<protein>
    <submittedName>
        <fullName evidence="1">Uncharacterized protein</fullName>
    </submittedName>
</protein>
<evidence type="ECO:0000313" key="1">
    <source>
        <dbReference type="EMBL" id="HFM96159.1"/>
    </source>
</evidence>
<proteinExistence type="predicted"/>
<name>A0A7C3PCJ4_9CYAN</name>
<gene>
    <name evidence="1" type="ORF">ENR64_00020</name>
</gene>
<comment type="caution">
    <text evidence="1">The sequence shown here is derived from an EMBL/GenBank/DDBJ whole genome shotgun (WGS) entry which is preliminary data.</text>
</comment>
<reference evidence="1" key="1">
    <citation type="journal article" date="2020" name="mSystems">
        <title>Genome- and Community-Level Interaction Insights into Carbon Utilization and Element Cycling Functions of Hydrothermarchaeota in Hydrothermal Sediment.</title>
        <authorList>
            <person name="Zhou Z."/>
            <person name="Liu Y."/>
            <person name="Xu W."/>
            <person name="Pan J."/>
            <person name="Luo Z.H."/>
            <person name="Li M."/>
        </authorList>
    </citation>
    <scope>NUCLEOTIDE SEQUENCE [LARGE SCALE GENOMIC DNA]</scope>
    <source>
        <strain evidence="1">SpSt-418</strain>
    </source>
</reference>
<dbReference type="EMBL" id="DSRU01000001">
    <property type="protein sequence ID" value="HFM96159.1"/>
    <property type="molecule type" value="Genomic_DNA"/>
</dbReference>
<sequence length="97" mass="11912">MNIPRDHYPESRFTVVNVQPKQPTVSRSQAALTYLKQWWKGFIHWFDVSAEPRVWQKYDRQGNPLYWCVYDPELGRSMSFGSEMEVRLWLEHRFYRR</sequence>
<dbReference type="AlphaFoldDB" id="A0A7C3PCJ4"/>
<organism evidence="1">
    <name type="scientific">Oscillatoriales cyanobacterium SpSt-418</name>
    <dbReference type="NCBI Taxonomy" id="2282169"/>
    <lineage>
        <taxon>Bacteria</taxon>
        <taxon>Bacillati</taxon>
        <taxon>Cyanobacteriota</taxon>
        <taxon>Cyanophyceae</taxon>
        <taxon>Oscillatoriophycideae</taxon>
        <taxon>Oscillatoriales</taxon>
    </lineage>
</organism>